<dbReference type="STRING" id="512565.AMIS_30140"/>
<protein>
    <recommendedName>
        <fullName evidence="1">Rhodanese domain-containing protein</fullName>
    </recommendedName>
</protein>
<dbReference type="CDD" id="cd00158">
    <property type="entry name" value="RHOD"/>
    <property type="match status" value="1"/>
</dbReference>
<accession>I0H5E7</accession>
<dbReference type="Gene3D" id="3.40.250.10">
    <property type="entry name" value="Rhodanese-like domain"/>
    <property type="match status" value="1"/>
</dbReference>
<dbReference type="InterPro" id="IPR001763">
    <property type="entry name" value="Rhodanese-like_dom"/>
</dbReference>
<evidence type="ECO:0000259" key="1">
    <source>
        <dbReference type="PROSITE" id="PS50206"/>
    </source>
</evidence>
<evidence type="ECO:0000313" key="3">
    <source>
        <dbReference type="Proteomes" id="UP000007882"/>
    </source>
</evidence>
<dbReference type="Proteomes" id="UP000007882">
    <property type="component" value="Chromosome"/>
</dbReference>
<sequence>MAYPSIWCVAALGGRDGYRSSVAASLLRAAGHPDVSDLLGGYGAWQLTR</sequence>
<dbReference type="HOGENOM" id="CLU_3131387_0_0_11"/>
<keyword evidence="3" id="KW-1185">Reference proteome</keyword>
<dbReference type="KEGG" id="ams:AMIS_30140"/>
<name>I0H5E7_ACTM4</name>
<evidence type="ECO:0000313" key="2">
    <source>
        <dbReference type="EMBL" id="BAL88234.1"/>
    </source>
</evidence>
<dbReference type="InterPro" id="IPR036873">
    <property type="entry name" value="Rhodanese-like_dom_sf"/>
</dbReference>
<gene>
    <name evidence="2" type="ordered locus">AMIS_30140</name>
</gene>
<dbReference type="PROSITE" id="PS50206">
    <property type="entry name" value="RHODANESE_3"/>
    <property type="match status" value="1"/>
</dbReference>
<proteinExistence type="predicted"/>
<reference evidence="2 3" key="1">
    <citation type="submission" date="2012-02" db="EMBL/GenBank/DDBJ databases">
        <title>Complete genome sequence of Actinoplanes missouriensis 431 (= NBRC 102363).</title>
        <authorList>
            <person name="Ohnishi Y."/>
            <person name="Ishikawa J."/>
            <person name="Sekine M."/>
            <person name="Hosoyama A."/>
            <person name="Harada T."/>
            <person name="Narita H."/>
            <person name="Hata T."/>
            <person name="Konno Y."/>
            <person name="Tutikane K."/>
            <person name="Fujita N."/>
            <person name="Horinouchi S."/>
            <person name="Hayakawa M."/>
        </authorList>
    </citation>
    <scope>NUCLEOTIDE SEQUENCE [LARGE SCALE GENOMIC DNA]</scope>
    <source>
        <strain evidence="3">ATCC 14538 / DSM 43046 / CBS 188.64 / JCM 3121 / NBRC 102363 / NCIMB 12654 / NRRL B-3342 / UNCC 431</strain>
    </source>
</reference>
<dbReference type="EMBL" id="AP012319">
    <property type="protein sequence ID" value="BAL88234.1"/>
    <property type="molecule type" value="Genomic_DNA"/>
</dbReference>
<feature type="domain" description="Rhodanese" evidence="1">
    <location>
        <begin position="17"/>
        <end position="47"/>
    </location>
</feature>
<dbReference type="SUPFAM" id="SSF52821">
    <property type="entry name" value="Rhodanese/Cell cycle control phosphatase"/>
    <property type="match status" value="1"/>
</dbReference>
<dbReference type="AlphaFoldDB" id="I0H5E7"/>
<organism evidence="2 3">
    <name type="scientific">Actinoplanes missouriensis (strain ATCC 14538 / DSM 43046 / CBS 188.64 / JCM 3121 / NBRC 102363 / NCIMB 12654 / NRRL B-3342 / UNCC 431)</name>
    <dbReference type="NCBI Taxonomy" id="512565"/>
    <lineage>
        <taxon>Bacteria</taxon>
        <taxon>Bacillati</taxon>
        <taxon>Actinomycetota</taxon>
        <taxon>Actinomycetes</taxon>
        <taxon>Micromonosporales</taxon>
        <taxon>Micromonosporaceae</taxon>
        <taxon>Actinoplanes</taxon>
    </lineage>
</organism>
<dbReference type="PATRIC" id="fig|512565.3.peg.3014"/>